<dbReference type="GO" id="GO:0004753">
    <property type="term" value="F:saccharopine dehydrogenase activity"/>
    <property type="evidence" value="ECO:0007669"/>
    <property type="project" value="TreeGrafter"/>
</dbReference>
<dbReference type="InterPro" id="IPR051168">
    <property type="entry name" value="AASS"/>
</dbReference>
<protein>
    <submittedName>
        <fullName evidence="4">AlaDh_PNT_N domain-containing protein</fullName>
    </submittedName>
</protein>
<dbReference type="Proteomes" id="UP000050761">
    <property type="component" value="Unassembled WGS sequence"/>
</dbReference>
<feature type="domain" description="Alanine dehydrogenase/pyridine nucleotide transhydrogenase N-terminal" evidence="2">
    <location>
        <begin position="8"/>
        <end position="100"/>
    </location>
</feature>
<name>A0A183FA55_HELPZ</name>
<dbReference type="WBParaSite" id="HPBE_0000304701-mRNA-1">
    <property type="protein sequence ID" value="HPBE_0000304701-mRNA-1"/>
    <property type="gene ID" value="HPBE_0000304701"/>
</dbReference>
<dbReference type="InterPro" id="IPR007886">
    <property type="entry name" value="AlaDH/PNT_N"/>
</dbReference>
<organism evidence="3 4">
    <name type="scientific">Heligmosomoides polygyrus</name>
    <name type="common">Parasitic roundworm</name>
    <dbReference type="NCBI Taxonomy" id="6339"/>
    <lineage>
        <taxon>Eukaryota</taxon>
        <taxon>Metazoa</taxon>
        <taxon>Ecdysozoa</taxon>
        <taxon>Nematoda</taxon>
        <taxon>Chromadorea</taxon>
        <taxon>Rhabditida</taxon>
        <taxon>Rhabditina</taxon>
        <taxon>Rhabditomorpha</taxon>
        <taxon>Strongyloidea</taxon>
        <taxon>Heligmosomidae</taxon>
        <taxon>Heligmosomoides</taxon>
    </lineage>
</organism>
<dbReference type="SMART" id="SM01003">
    <property type="entry name" value="AlaDh_PNT_N"/>
    <property type="match status" value="1"/>
</dbReference>
<evidence type="ECO:0000256" key="1">
    <source>
        <dbReference type="ARBA" id="ARBA00023002"/>
    </source>
</evidence>
<evidence type="ECO:0000259" key="2">
    <source>
        <dbReference type="SMART" id="SM01003"/>
    </source>
</evidence>
<dbReference type="Gene3D" id="3.40.50.720">
    <property type="entry name" value="NAD(P)-binding Rossmann-like Domain"/>
    <property type="match status" value="1"/>
</dbReference>
<keyword evidence="3" id="KW-1185">Reference proteome</keyword>
<sequence length="155" mass="17550">LVLPTFSHIIFLKDYISAGAIVREDLSDAQLIISVKQVPVDQLIANKTYAFFSHTIKAQQDNMEMLDTILQRKIRLIDYEKIVDKRGKRLVMFGKWAGNAGFIDILHGLGLRLLALGHHTPFLHVGLAHNYSDSHMAINALRDIGYEIALDKMPR</sequence>
<proteinExistence type="predicted"/>
<dbReference type="AlphaFoldDB" id="A0A183FA55"/>
<evidence type="ECO:0000313" key="4">
    <source>
        <dbReference type="WBParaSite" id="HPBE_0000304701-mRNA-1"/>
    </source>
</evidence>
<accession>A0A183FA55</accession>
<evidence type="ECO:0000313" key="3">
    <source>
        <dbReference type="Proteomes" id="UP000050761"/>
    </source>
</evidence>
<dbReference type="GO" id="GO:0005737">
    <property type="term" value="C:cytoplasm"/>
    <property type="evidence" value="ECO:0007669"/>
    <property type="project" value="TreeGrafter"/>
</dbReference>
<reference evidence="4" key="1">
    <citation type="submission" date="2019-09" db="UniProtKB">
        <authorList>
            <consortium name="WormBaseParasite"/>
        </authorList>
    </citation>
    <scope>IDENTIFICATION</scope>
</reference>
<dbReference type="PANTHER" id="PTHR11133:SF22">
    <property type="entry name" value="ALPHA-AMINOADIPIC SEMIALDEHYDE SYNTHASE, MITOCHONDRIAL"/>
    <property type="match status" value="1"/>
</dbReference>
<keyword evidence="1" id="KW-0560">Oxidoreductase</keyword>
<dbReference type="Pfam" id="PF05222">
    <property type="entry name" value="AlaDh_PNT_N"/>
    <property type="match status" value="1"/>
</dbReference>
<dbReference type="PANTHER" id="PTHR11133">
    <property type="entry name" value="SACCHAROPINE DEHYDROGENASE"/>
    <property type="match status" value="1"/>
</dbReference>
<dbReference type="GO" id="GO:0019878">
    <property type="term" value="P:lysine biosynthetic process via aminoadipic acid"/>
    <property type="evidence" value="ECO:0007669"/>
    <property type="project" value="TreeGrafter"/>
</dbReference>
<dbReference type="FunFam" id="3.40.50.720:FF:000087">
    <property type="entry name" value="alpha-aminoadipic semialdehyde synthase, mitochondrial"/>
    <property type="match status" value="1"/>
</dbReference>
<dbReference type="SUPFAM" id="SSF52283">
    <property type="entry name" value="Formate/glycerate dehydrogenase catalytic domain-like"/>
    <property type="match status" value="1"/>
</dbReference>